<evidence type="ECO:0000313" key="10">
    <source>
        <dbReference type="Proteomes" id="UP000007374"/>
    </source>
</evidence>
<feature type="transmembrane region" description="Helical" evidence="7">
    <location>
        <begin position="142"/>
        <end position="166"/>
    </location>
</feature>
<evidence type="ECO:0000256" key="5">
    <source>
        <dbReference type="ARBA" id="ARBA00022989"/>
    </source>
</evidence>
<dbReference type="Pfam" id="PF06808">
    <property type="entry name" value="DctM"/>
    <property type="match status" value="1"/>
</dbReference>
<dbReference type="OrthoDB" id="9790209at2"/>
<keyword evidence="4 7" id="KW-0812">Transmembrane</keyword>
<organism evidence="9 10">
    <name type="scientific">Nitratireductor indicus C115</name>
    <dbReference type="NCBI Taxonomy" id="1231190"/>
    <lineage>
        <taxon>Bacteria</taxon>
        <taxon>Pseudomonadati</taxon>
        <taxon>Pseudomonadota</taxon>
        <taxon>Alphaproteobacteria</taxon>
        <taxon>Hyphomicrobiales</taxon>
        <taxon>Phyllobacteriaceae</taxon>
        <taxon>Nitratireductor</taxon>
    </lineage>
</organism>
<feature type="transmembrane region" description="Helical" evidence="7">
    <location>
        <begin position="366"/>
        <end position="391"/>
    </location>
</feature>
<dbReference type="InterPro" id="IPR010656">
    <property type="entry name" value="DctM"/>
</dbReference>
<feature type="transmembrane region" description="Helical" evidence="7">
    <location>
        <begin position="102"/>
        <end position="130"/>
    </location>
</feature>
<feature type="transmembrane region" description="Helical" evidence="7">
    <location>
        <begin position="253"/>
        <end position="271"/>
    </location>
</feature>
<gene>
    <name evidence="9" type="ORF">NA8A_16261</name>
</gene>
<dbReference type="PANTHER" id="PTHR33362:SF5">
    <property type="entry name" value="C4-DICARBOXYLATE TRAP TRANSPORTER LARGE PERMEASE PROTEIN DCTM"/>
    <property type="match status" value="1"/>
</dbReference>
<feature type="transmembrane region" description="Helical" evidence="7">
    <location>
        <begin position="324"/>
        <end position="354"/>
    </location>
</feature>
<keyword evidence="3 7" id="KW-0997">Cell inner membrane</keyword>
<evidence type="ECO:0000256" key="4">
    <source>
        <dbReference type="ARBA" id="ARBA00022692"/>
    </source>
</evidence>
<keyword evidence="5 7" id="KW-1133">Transmembrane helix</keyword>
<dbReference type="Proteomes" id="UP000007374">
    <property type="component" value="Unassembled WGS sequence"/>
</dbReference>
<dbReference type="EMBL" id="AMSI01000011">
    <property type="protein sequence ID" value="EKF41422.1"/>
    <property type="molecule type" value="Genomic_DNA"/>
</dbReference>
<dbReference type="RefSeq" id="WP_009451443.1">
    <property type="nucleotide sequence ID" value="NZ_AMSI01000011.1"/>
</dbReference>
<comment type="caution">
    <text evidence="9">The sequence shown here is derived from an EMBL/GenBank/DDBJ whole genome shotgun (WGS) entry which is preliminary data.</text>
</comment>
<dbReference type="AlphaFoldDB" id="K2PJS5"/>
<feature type="transmembrane region" description="Helical" evidence="7">
    <location>
        <begin position="229"/>
        <end position="247"/>
    </location>
</feature>
<proteinExistence type="inferred from homology"/>
<keyword evidence="10" id="KW-1185">Reference proteome</keyword>
<evidence type="ECO:0000256" key="6">
    <source>
        <dbReference type="ARBA" id="ARBA00023136"/>
    </source>
</evidence>
<accession>K2PJS5</accession>
<comment type="subcellular location">
    <subcellularLocation>
        <location evidence="1 7">Cell inner membrane</location>
        <topology evidence="1 7">Multi-pass membrane protein</topology>
    </subcellularLocation>
</comment>
<dbReference type="GO" id="GO:0022857">
    <property type="term" value="F:transmembrane transporter activity"/>
    <property type="evidence" value="ECO:0007669"/>
    <property type="project" value="UniProtKB-UniRule"/>
</dbReference>
<keyword evidence="6 7" id="KW-0472">Membrane</keyword>
<reference evidence="9 10" key="1">
    <citation type="journal article" date="2012" name="J. Bacteriol.">
        <title>Genome Sequence of Nitratireductor indicus Type Strain C115.</title>
        <authorList>
            <person name="Lai Q."/>
            <person name="Li G."/>
            <person name="Yu Z."/>
            <person name="Shao Z."/>
        </authorList>
    </citation>
    <scope>NUCLEOTIDE SEQUENCE [LARGE SCALE GENOMIC DNA]</scope>
    <source>
        <strain evidence="9 10">C115</strain>
    </source>
</reference>
<dbReference type="eggNOG" id="COG1593">
    <property type="taxonomic scope" value="Bacteria"/>
</dbReference>
<feature type="transmembrane region" description="Helical" evidence="7">
    <location>
        <begin position="283"/>
        <end position="304"/>
    </location>
</feature>
<feature type="transmembrane region" description="Helical" evidence="7">
    <location>
        <begin position="411"/>
        <end position="436"/>
    </location>
</feature>
<dbReference type="PATRIC" id="fig|1231190.3.peg.3365"/>
<evidence type="ECO:0000313" key="9">
    <source>
        <dbReference type="EMBL" id="EKF41422.1"/>
    </source>
</evidence>
<dbReference type="InterPro" id="IPR004681">
    <property type="entry name" value="TRAP_DctM"/>
</dbReference>
<sequence>MSALEIGLVLIGFLLPLILLGLHIGVALMLLSFIGVWLMRGNFDLATRLVSLTFYGGISDYIFATIPMFVLMGLLISVSNVGKDTFDVAEWALRKVKGGLGVATVLSNTVFAAVTGISIASAAVFTRVAVPEMVRHGYQPKFAVGAVAGSSILGMLIPPSLLLIIYGVLAEESIGRMFLAGVIPGLIMALAFMAMILVVARLMPNAVVVPGHQSRIEHTETIVSAARKLVPLAALVVLVLGGLYSGYFTPTEAGAVGAAGALVVTLLRGKLNGSNARQIIRETGYISVGILFLLIAAGMYSRMLTMAGIPMEVGRLIGELGLGAYGFLAVYVLLVLLLGMILDSTSILLIVVPIAAPIAKTLGLDLIHFGIITVIAVEIGLLTPPFGISAFTVKSSLDDDKIKVETIFLGAFPYVLIMLAVLALIALVPATTTWLARGLM</sequence>
<evidence type="ECO:0000256" key="1">
    <source>
        <dbReference type="ARBA" id="ARBA00004429"/>
    </source>
</evidence>
<feature type="transmembrane region" description="Helical" evidence="7">
    <location>
        <begin position="6"/>
        <end position="39"/>
    </location>
</feature>
<dbReference type="STRING" id="721133.SAMN05216176_11155"/>
<comment type="similarity">
    <text evidence="7">Belongs to the TRAP transporter large permease family.</text>
</comment>
<comment type="subunit">
    <text evidence="7">The complex comprises the extracytoplasmic solute receptor protein and the two transmembrane proteins.</text>
</comment>
<dbReference type="PIRSF" id="PIRSF006066">
    <property type="entry name" value="HI0050"/>
    <property type="match status" value="1"/>
</dbReference>
<keyword evidence="7" id="KW-0813">Transport</keyword>
<comment type="function">
    <text evidence="7">Part of the tripartite ATP-independent periplasmic (TRAP) transport system.</text>
</comment>
<evidence type="ECO:0000256" key="3">
    <source>
        <dbReference type="ARBA" id="ARBA00022519"/>
    </source>
</evidence>
<dbReference type="PANTHER" id="PTHR33362">
    <property type="entry name" value="SIALIC ACID TRAP TRANSPORTER PERMEASE PROTEIN SIAT-RELATED"/>
    <property type="match status" value="1"/>
</dbReference>
<evidence type="ECO:0000256" key="7">
    <source>
        <dbReference type="RuleBase" id="RU369079"/>
    </source>
</evidence>
<protein>
    <recommendedName>
        <fullName evidence="7">TRAP transporter large permease protein</fullName>
    </recommendedName>
</protein>
<feature type="transmembrane region" description="Helical" evidence="7">
    <location>
        <begin position="178"/>
        <end position="200"/>
    </location>
</feature>
<evidence type="ECO:0000259" key="8">
    <source>
        <dbReference type="Pfam" id="PF06808"/>
    </source>
</evidence>
<dbReference type="NCBIfam" id="TIGR00786">
    <property type="entry name" value="dctM"/>
    <property type="match status" value="1"/>
</dbReference>
<feature type="domain" description="TRAP C4-dicarboxylate transport system permease DctM subunit" evidence="8">
    <location>
        <begin position="12"/>
        <end position="430"/>
    </location>
</feature>
<evidence type="ECO:0000256" key="2">
    <source>
        <dbReference type="ARBA" id="ARBA00022475"/>
    </source>
</evidence>
<feature type="transmembrane region" description="Helical" evidence="7">
    <location>
        <begin position="60"/>
        <end position="82"/>
    </location>
</feature>
<name>K2PJS5_9HYPH</name>
<keyword evidence="2" id="KW-1003">Cell membrane</keyword>
<dbReference type="GO" id="GO:0005886">
    <property type="term" value="C:plasma membrane"/>
    <property type="evidence" value="ECO:0007669"/>
    <property type="project" value="UniProtKB-SubCell"/>
</dbReference>